<sequence>MKFTDIFIRKPVLATVISLFLVVLGLRAANELNVREYPLIENAIVTVSTVYTGADAELIKGFITTPLEQEIATAEDIDYITSSSSRGFSTITAHVRTGANPDEVLTQVVTKVNKLRNELPRQSENPVITLAVGEQVGSMYISFTSDELPINRVADYVIREVEPKLTTLPGVQRASAETTAVFAMRIWLDQERMRALDVTASEVRAALEANNVLSAVGGTKGSMVTVNLKANTDINTIEGFEQLVLREKDGAIVRLGDIAEVELGNEGYDTSAMFIDKEAVFIQVDVATDANALEVIAGVREVYENIIEPRLPEGINGNINYDATIYIENAINDVEATIIEAMVIVIVVIFLFLGSMRSVLIPAVAVPLSLIGGLFLMQLMGFSINLLTLLAIVLAIGIVVDDAIIVLENIHRHIEEGMAPVDAALKGARELAWPIVAMTTTLVAVYLPIGFIGGLTGTLFTEFAFTLAGAVLISGVVALTLSPMMCAKMLKSDAGSNDNKLEHWLDQRFEALRRVYQRDLDRVMEDRAGVIVFGAVILASCYFLFVRSPSELAPPEDLGLIFYIAEADPYVTLDYMETYTNEIGQITRETDEIAVNFLFNGTSPDGAGTTNGAFGGFIFKPWNERQRSSTQVLEQTIQPRAQAIAGLQVNAINPPPLPSSGVMPVEFVINTTLEYSILHDSAREVLKRARESGKFIFIDQDLKLDKPQQKVLIDRNKAALMGVDMQTLSADLSALLSGGYVNRFSMNNRSYKVIPQVQRQERMSTEDLRNYYTRTRSGKLIPLSTLVTLETEVVPRSLKGFQQLNAVTLSGIPRPGIDLGEALGTLEGIADEVLTREYTVDYAGLSRQFKTEGSSLVATFFFALLLIYLVLAAQFESFRDPIIMLVTVPMSISGALLCLNVLAMFQVTGATLNIYTQVGLVTLIGVISKHGILIVEFANRLQEEGMAKREAIEEAASVRLRPVLMTTAALVLAMVPLLFATGPGASARFSMGLVIASGMTIGTLFTLYVLPAVYMYLGRDVAAQRSAIGAKTPSPA</sequence>
<comment type="caution">
    <text evidence="9">The sequence shown here is derived from an EMBL/GenBank/DDBJ whole genome shotgun (WGS) entry which is preliminary data.</text>
</comment>
<comment type="subcellular location">
    <subcellularLocation>
        <location evidence="1">Cell inner membrane</location>
        <topology evidence="1">Multi-pass membrane protein</topology>
    </subcellularLocation>
</comment>
<evidence type="ECO:0000256" key="6">
    <source>
        <dbReference type="ARBA" id="ARBA00022989"/>
    </source>
</evidence>
<dbReference type="Gene3D" id="1.20.1640.10">
    <property type="entry name" value="Multidrug efflux transporter AcrB transmembrane domain"/>
    <property type="match status" value="2"/>
</dbReference>
<dbReference type="InterPro" id="IPR027463">
    <property type="entry name" value="AcrB_DN_DC_subdom"/>
</dbReference>
<dbReference type="Gene3D" id="3.30.70.1440">
    <property type="entry name" value="Multidrug efflux transporter AcrB pore domain"/>
    <property type="match status" value="1"/>
</dbReference>
<organism evidence="9 10">
    <name type="scientific">Parahaliea mediterranea</name>
    <dbReference type="NCBI Taxonomy" id="651086"/>
    <lineage>
        <taxon>Bacteria</taxon>
        <taxon>Pseudomonadati</taxon>
        <taxon>Pseudomonadota</taxon>
        <taxon>Gammaproteobacteria</taxon>
        <taxon>Cellvibrionales</taxon>
        <taxon>Halieaceae</taxon>
        <taxon>Parahaliea</taxon>
    </lineage>
</organism>
<keyword evidence="4" id="KW-0997">Cell inner membrane</keyword>
<dbReference type="SUPFAM" id="SSF82693">
    <property type="entry name" value="Multidrug efflux transporter AcrB pore domain, PN1, PN2, PC1 and PC2 subdomains"/>
    <property type="match status" value="4"/>
</dbReference>
<dbReference type="Proteomes" id="UP000664303">
    <property type="component" value="Unassembled WGS sequence"/>
</dbReference>
<feature type="transmembrane region" description="Helical" evidence="8">
    <location>
        <begin position="528"/>
        <end position="545"/>
    </location>
</feature>
<evidence type="ECO:0000256" key="1">
    <source>
        <dbReference type="ARBA" id="ARBA00004429"/>
    </source>
</evidence>
<accession>A0A939DIJ1</accession>
<keyword evidence="7 8" id="KW-0472">Membrane</keyword>
<evidence type="ECO:0000313" key="10">
    <source>
        <dbReference type="Proteomes" id="UP000664303"/>
    </source>
</evidence>
<feature type="transmembrane region" description="Helical" evidence="8">
    <location>
        <begin position="882"/>
        <end position="902"/>
    </location>
</feature>
<evidence type="ECO:0000256" key="8">
    <source>
        <dbReference type="SAM" id="Phobius"/>
    </source>
</evidence>
<evidence type="ECO:0000256" key="4">
    <source>
        <dbReference type="ARBA" id="ARBA00022519"/>
    </source>
</evidence>
<feature type="transmembrane region" description="Helical" evidence="8">
    <location>
        <begin position="431"/>
        <end position="451"/>
    </location>
</feature>
<keyword evidence="10" id="KW-1185">Reference proteome</keyword>
<dbReference type="SUPFAM" id="SSF82714">
    <property type="entry name" value="Multidrug efflux transporter AcrB TolC docking domain, DN and DC subdomains"/>
    <property type="match status" value="2"/>
</dbReference>
<dbReference type="GO" id="GO:0042910">
    <property type="term" value="F:xenobiotic transmembrane transporter activity"/>
    <property type="evidence" value="ECO:0007669"/>
    <property type="project" value="TreeGrafter"/>
</dbReference>
<dbReference type="Pfam" id="PF00873">
    <property type="entry name" value="ACR_tran"/>
    <property type="match status" value="1"/>
</dbReference>
<keyword evidence="6 8" id="KW-1133">Transmembrane helix</keyword>
<dbReference type="Gene3D" id="3.30.2090.10">
    <property type="entry name" value="Multidrug efflux transporter AcrB TolC docking domain, DN and DC subdomains"/>
    <property type="match status" value="2"/>
</dbReference>
<dbReference type="AlphaFoldDB" id="A0A939DIJ1"/>
<dbReference type="RefSeq" id="WP_206562222.1">
    <property type="nucleotide sequence ID" value="NZ_JAFKCZ010000018.1"/>
</dbReference>
<dbReference type="PANTHER" id="PTHR32063">
    <property type="match status" value="1"/>
</dbReference>
<evidence type="ECO:0000256" key="5">
    <source>
        <dbReference type="ARBA" id="ARBA00022692"/>
    </source>
</evidence>
<feature type="transmembrane region" description="Helical" evidence="8">
    <location>
        <begin position="991"/>
        <end position="1017"/>
    </location>
</feature>
<dbReference type="EMBL" id="JAFKCZ010000018">
    <property type="protein sequence ID" value="MBN7798775.1"/>
    <property type="molecule type" value="Genomic_DNA"/>
</dbReference>
<feature type="transmembrane region" description="Helical" evidence="8">
    <location>
        <begin position="960"/>
        <end position="979"/>
    </location>
</feature>
<dbReference type="InterPro" id="IPR001036">
    <property type="entry name" value="Acrflvin-R"/>
</dbReference>
<dbReference type="SUPFAM" id="SSF82866">
    <property type="entry name" value="Multidrug efflux transporter AcrB transmembrane domain"/>
    <property type="match status" value="2"/>
</dbReference>
<feature type="transmembrane region" description="Helical" evidence="8">
    <location>
        <begin position="386"/>
        <end position="410"/>
    </location>
</feature>
<feature type="transmembrane region" description="Helical" evidence="8">
    <location>
        <begin position="360"/>
        <end position="380"/>
    </location>
</feature>
<dbReference type="Gene3D" id="3.30.70.1320">
    <property type="entry name" value="Multidrug efflux transporter AcrB pore domain like"/>
    <property type="match status" value="1"/>
</dbReference>
<name>A0A939DIJ1_9GAMM</name>
<feature type="transmembrane region" description="Helical" evidence="8">
    <location>
        <begin position="336"/>
        <end position="353"/>
    </location>
</feature>
<keyword evidence="3" id="KW-1003">Cell membrane</keyword>
<dbReference type="GO" id="GO:0005886">
    <property type="term" value="C:plasma membrane"/>
    <property type="evidence" value="ECO:0007669"/>
    <property type="project" value="UniProtKB-SubCell"/>
</dbReference>
<evidence type="ECO:0000313" key="9">
    <source>
        <dbReference type="EMBL" id="MBN7798775.1"/>
    </source>
</evidence>
<feature type="transmembrane region" description="Helical" evidence="8">
    <location>
        <begin position="856"/>
        <end position="875"/>
    </location>
</feature>
<dbReference type="FunFam" id="1.20.1640.10:FF:000001">
    <property type="entry name" value="Efflux pump membrane transporter"/>
    <property type="match status" value="1"/>
</dbReference>
<reference evidence="9" key="1">
    <citation type="submission" date="2021-02" db="EMBL/GenBank/DDBJ databases">
        <title>PHA producing bacteria isolated from coastal sediment in Guangdong, Shenzhen.</title>
        <authorList>
            <person name="Zheng W."/>
            <person name="Yu S."/>
            <person name="Huang Y."/>
        </authorList>
    </citation>
    <scope>NUCLEOTIDE SEQUENCE</scope>
    <source>
        <strain evidence="9">TN14-10</strain>
    </source>
</reference>
<dbReference type="Gene3D" id="3.30.70.1430">
    <property type="entry name" value="Multidrug efflux transporter AcrB pore domain"/>
    <property type="match status" value="2"/>
</dbReference>
<gene>
    <name evidence="9" type="ORF">JYP50_19395</name>
</gene>
<dbReference type="PRINTS" id="PR00702">
    <property type="entry name" value="ACRIFLAVINRP"/>
</dbReference>
<proteinExistence type="predicted"/>
<evidence type="ECO:0000256" key="7">
    <source>
        <dbReference type="ARBA" id="ARBA00023136"/>
    </source>
</evidence>
<dbReference type="PANTHER" id="PTHR32063:SF14">
    <property type="entry name" value="BLL4319 PROTEIN"/>
    <property type="match status" value="1"/>
</dbReference>
<keyword evidence="2" id="KW-0813">Transport</keyword>
<keyword evidence="5 8" id="KW-0812">Transmembrane</keyword>
<feature type="transmembrane region" description="Helical" evidence="8">
    <location>
        <begin position="914"/>
        <end position="939"/>
    </location>
</feature>
<feature type="transmembrane region" description="Helical" evidence="8">
    <location>
        <begin position="463"/>
        <end position="481"/>
    </location>
</feature>
<evidence type="ECO:0000256" key="2">
    <source>
        <dbReference type="ARBA" id="ARBA00022448"/>
    </source>
</evidence>
<evidence type="ECO:0000256" key="3">
    <source>
        <dbReference type="ARBA" id="ARBA00022475"/>
    </source>
</evidence>
<protein>
    <submittedName>
        <fullName evidence="9">Efflux RND transporter permease subunit</fullName>
    </submittedName>
</protein>